<evidence type="ECO:0000313" key="3">
    <source>
        <dbReference type="Proteomes" id="UP000442990"/>
    </source>
</evidence>
<evidence type="ECO:0000313" key="2">
    <source>
        <dbReference type="EMBL" id="KAB1990761.1"/>
    </source>
</evidence>
<dbReference type="AlphaFoldDB" id="A0A7J5DPT7"/>
<dbReference type="GO" id="GO:0016740">
    <property type="term" value="F:transferase activity"/>
    <property type="evidence" value="ECO:0007669"/>
    <property type="project" value="UniProtKB-KW"/>
</dbReference>
<proteinExistence type="predicted"/>
<dbReference type="EMBL" id="WBKG01000001">
    <property type="protein sequence ID" value="KAB1990761.1"/>
    <property type="molecule type" value="Genomic_DNA"/>
</dbReference>
<gene>
    <name evidence="2" type="ORF">F8144_02240</name>
</gene>
<evidence type="ECO:0000259" key="1">
    <source>
        <dbReference type="Pfam" id="PF01636"/>
    </source>
</evidence>
<organism evidence="2 3">
    <name type="scientific">Streptomyces triticiradicis</name>
    <dbReference type="NCBI Taxonomy" id="2651189"/>
    <lineage>
        <taxon>Bacteria</taxon>
        <taxon>Bacillati</taxon>
        <taxon>Actinomycetota</taxon>
        <taxon>Actinomycetes</taxon>
        <taxon>Kitasatosporales</taxon>
        <taxon>Streptomycetaceae</taxon>
        <taxon>Streptomyces</taxon>
    </lineage>
</organism>
<dbReference type="Proteomes" id="UP000442990">
    <property type="component" value="Unassembled WGS sequence"/>
</dbReference>
<keyword evidence="2" id="KW-0808">Transferase</keyword>
<comment type="caution">
    <text evidence="2">The sequence shown here is derived from an EMBL/GenBank/DDBJ whole genome shotgun (WGS) entry which is preliminary data.</text>
</comment>
<dbReference type="Gene3D" id="3.90.1200.10">
    <property type="match status" value="1"/>
</dbReference>
<accession>A0A7J5DPT7</accession>
<dbReference type="SUPFAM" id="SSF56112">
    <property type="entry name" value="Protein kinase-like (PK-like)"/>
    <property type="match status" value="1"/>
</dbReference>
<reference evidence="2 3" key="1">
    <citation type="submission" date="2019-09" db="EMBL/GenBank/DDBJ databases">
        <title>Isolation and identification of active actinomycetes.</title>
        <authorList>
            <person name="Yu Z."/>
            <person name="Han C."/>
            <person name="Yu B."/>
        </authorList>
    </citation>
    <scope>NUCLEOTIDE SEQUENCE [LARGE SCALE GENOMIC DNA]</scope>
    <source>
        <strain evidence="2 3">NEAU-H2</strain>
    </source>
</reference>
<name>A0A7J5DPT7_9ACTN</name>
<dbReference type="InterPro" id="IPR011009">
    <property type="entry name" value="Kinase-like_dom_sf"/>
</dbReference>
<protein>
    <submittedName>
        <fullName evidence="2">Aminoglycoside phosphotransferase family protein</fullName>
    </submittedName>
</protein>
<dbReference type="InterPro" id="IPR002575">
    <property type="entry name" value="Aminoglycoside_PTrfase"/>
</dbReference>
<keyword evidence="3" id="KW-1185">Reference proteome</keyword>
<dbReference type="RefSeq" id="WP_151467315.1">
    <property type="nucleotide sequence ID" value="NZ_WBKG01000001.1"/>
</dbReference>
<sequence length="323" mass="34575">MPQLADETTRPDAVPDWCRGDWPQTVLGLVDEQLLAAGLRRTGTAVPVRQWSISAVLRIPTTAGTVWFKRVPDLFAHEGRIMAWVADRRPDIAPGVIGAGDGWLLSAHMPAQPGHAPDQALASLARFQRQTVGKARELALLGCPDRGLEHMLADTEALAARTDLLGAEAAHALRAVLPAFASLLDDVSRAGLPATLVHGDVQKDNAAWTGESWMFIDWTDCGISHPFVDLARPLKTASAAQWTRARAAVACVWADLVPQQDLDVALDAAPALGAAYQAESHRRIVDAVGPGDGFLEHVQDWVHRLVTALNSPPLSACAQGAKP</sequence>
<dbReference type="Pfam" id="PF01636">
    <property type="entry name" value="APH"/>
    <property type="match status" value="1"/>
</dbReference>
<feature type="domain" description="Aminoglycoside phosphotransferase" evidence="1">
    <location>
        <begin position="54"/>
        <end position="249"/>
    </location>
</feature>